<reference evidence="1 2" key="1">
    <citation type="submission" date="2012-02" db="EMBL/GenBank/DDBJ databases">
        <title>Complete genome sequence of Actinoplanes missouriensis 431 (= NBRC 102363).</title>
        <authorList>
            <person name="Ohnishi Y."/>
            <person name="Ishikawa J."/>
            <person name="Sekine M."/>
            <person name="Hosoyama A."/>
            <person name="Harada T."/>
            <person name="Narita H."/>
            <person name="Hata T."/>
            <person name="Konno Y."/>
            <person name="Tutikane K."/>
            <person name="Fujita N."/>
            <person name="Horinouchi S."/>
            <person name="Hayakawa M."/>
        </authorList>
    </citation>
    <scope>NUCLEOTIDE SEQUENCE [LARGE SCALE GENOMIC DNA]</scope>
    <source>
        <strain evidence="2">ATCC 14538 / DSM 43046 / CBS 188.64 / JCM 3121 / NBRC 102363 / NCIMB 12654 / NRRL B-3342 / UNCC 431</strain>
    </source>
</reference>
<proteinExistence type="predicted"/>
<sequence length="82" mass="8731">MTMPYFVDVYFPPGLPVDRDEIEDELSELDGFEVVGAGTGESGSNLDLEVSSDLASGDAVRQVTEILERLGVAPGARINVSD</sequence>
<dbReference type="EMBL" id="AP012319">
    <property type="protein sequence ID" value="BAL87868.1"/>
    <property type="molecule type" value="Genomic_DNA"/>
</dbReference>
<organism evidence="1 2">
    <name type="scientific">Actinoplanes missouriensis (strain ATCC 14538 / DSM 43046 / CBS 188.64 / JCM 3121 / NBRC 102363 / NCIMB 12654 / NRRL B-3342 / UNCC 431)</name>
    <dbReference type="NCBI Taxonomy" id="512565"/>
    <lineage>
        <taxon>Bacteria</taxon>
        <taxon>Bacillati</taxon>
        <taxon>Actinomycetota</taxon>
        <taxon>Actinomycetes</taxon>
        <taxon>Micromonosporales</taxon>
        <taxon>Micromonosporaceae</taxon>
        <taxon>Actinoplanes</taxon>
    </lineage>
</organism>
<dbReference type="PATRIC" id="fig|512565.3.peg.2649"/>
<dbReference type="AlphaFoldDB" id="I0H4D1"/>
<dbReference type="eggNOG" id="ENOG5031VF4">
    <property type="taxonomic scope" value="Bacteria"/>
</dbReference>
<protein>
    <submittedName>
        <fullName evidence="1">Uncharacterized protein</fullName>
    </submittedName>
</protein>
<evidence type="ECO:0000313" key="2">
    <source>
        <dbReference type="Proteomes" id="UP000007882"/>
    </source>
</evidence>
<keyword evidence="2" id="KW-1185">Reference proteome</keyword>
<dbReference type="Proteomes" id="UP000007882">
    <property type="component" value="Chromosome"/>
</dbReference>
<dbReference type="STRING" id="512565.AMIS_26480"/>
<gene>
    <name evidence="1" type="ordered locus">AMIS_26480</name>
</gene>
<evidence type="ECO:0000313" key="1">
    <source>
        <dbReference type="EMBL" id="BAL87868.1"/>
    </source>
</evidence>
<dbReference type="HOGENOM" id="CLU_194257_0_0_11"/>
<name>I0H4D1_ACTM4</name>
<dbReference type="KEGG" id="ams:AMIS_26480"/>
<accession>I0H4D1</accession>